<reference evidence="2" key="1">
    <citation type="journal article" date="2019" name="Int. J. Syst. Evol. Microbiol.">
        <title>The Global Catalogue of Microorganisms (GCM) 10K type strain sequencing project: providing services to taxonomists for standard genome sequencing and annotation.</title>
        <authorList>
            <consortium name="The Broad Institute Genomics Platform"/>
            <consortium name="The Broad Institute Genome Sequencing Center for Infectious Disease"/>
            <person name="Wu L."/>
            <person name="Ma J."/>
        </authorList>
    </citation>
    <scope>NUCLEOTIDE SEQUENCE [LARGE SCALE GENOMIC DNA]</scope>
    <source>
        <strain evidence="2">CCUG 57508</strain>
    </source>
</reference>
<evidence type="ECO:0000313" key="1">
    <source>
        <dbReference type="EMBL" id="MFD1054385.1"/>
    </source>
</evidence>
<dbReference type="EMBL" id="JBHTKH010000004">
    <property type="protein sequence ID" value="MFD1054385.1"/>
    <property type="molecule type" value="Genomic_DNA"/>
</dbReference>
<evidence type="ECO:0000313" key="2">
    <source>
        <dbReference type="Proteomes" id="UP001597046"/>
    </source>
</evidence>
<proteinExistence type="predicted"/>
<organism evidence="1 2">
    <name type="scientific">Terrabacter terrigena</name>
    <dbReference type="NCBI Taxonomy" id="574718"/>
    <lineage>
        <taxon>Bacteria</taxon>
        <taxon>Bacillati</taxon>
        <taxon>Actinomycetota</taxon>
        <taxon>Actinomycetes</taxon>
        <taxon>Micrococcales</taxon>
        <taxon>Intrasporangiaceae</taxon>
        <taxon>Terrabacter</taxon>
    </lineage>
</organism>
<sequence length="146" mass="15943">MDQLVRDLRAQVAAHPSWPQREIAVEKGLAVLLIGAGDSQEYVDWASRVSEQYDGQVRWAYVPKPGGPSVADLTAIKEQVSGDLQKVDAAPAYSVGVDQVEGRVELKFQPTTNQEFLSLVARERAAFGELFIASETSNYPRPAGGR</sequence>
<name>A0ABW3MYZ6_9MICO</name>
<gene>
    <name evidence="1" type="ORF">ACFQ2V_08725</name>
</gene>
<dbReference type="Proteomes" id="UP001597046">
    <property type="component" value="Unassembled WGS sequence"/>
</dbReference>
<dbReference type="RefSeq" id="WP_386052280.1">
    <property type="nucleotide sequence ID" value="NZ_JBHTKH010000004.1"/>
</dbReference>
<protein>
    <submittedName>
        <fullName evidence="1">Uncharacterized protein</fullName>
    </submittedName>
</protein>
<accession>A0ABW3MYZ6</accession>
<comment type="caution">
    <text evidence="1">The sequence shown here is derived from an EMBL/GenBank/DDBJ whole genome shotgun (WGS) entry which is preliminary data.</text>
</comment>
<keyword evidence="2" id="KW-1185">Reference proteome</keyword>